<dbReference type="InParanoid" id="W7XCL0"/>
<keyword evidence="3" id="KW-1185">Reference proteome</keyword>
<keyword evidence="1" id="KW-1133">Transmembrane helix</keyword>
<reference evidence="3" key="1">
    <citation type="journal article" date="2006" name="PLoS Biol.">
        <title>Macronuclear genome sequence of the ciliate Tetrahymena thermophila, a model eukaryote.</title>
        <authorList>
            <person name="Eisen J.A."/>
            <person name="Coyne R.S."/>
            <person name="Wu M."/>
            <person name="Wu D."/>
            <person name="Thiagarajan M."/>
            <person name="Wortman J.R."/>
            <person name="Badger J.H."/>
            <person name="Ren Q."/>
            <person name="Amedeo P."/>
            <person name="Jones K.M."/>
            <person name="Tallon L.J."/>
            <person name="Delcher A.L."/>
            <person name="Salzberg S.L."/>
            <person name="Silva J.C."/>
            <person name="Haas B.J."/>
            <person name="Majoros W.H."/>
            <person name="Farzad M."/>
            <person name="Carlton J.M."/>
            <person name="Smith R.K. Jr."/>
            <person name="Garg J."/>
            <person name="Pearlman R.E."/>
            <person name="Karrer K.M."/>
            <person name="Sun L."/>
            <person name="Manning G."/>
            <person name="Elde N.C."/>
            <person name="Turkewitz A.P."/>
            <person name="Asai D.J."/>
            <person name="Wilkes D.E."/>
            <person name="Wang Y."/>
            <person name="Cai H."/>
            <person name="Collins K."/>
            <person name="Stewart B.A."/>
            <person name="Lee S.R."/>
            <person name="Wilamowska K."/>
            <person name="Weinberg Z."/>
            <person name="Ruzzo W.L."/>
            <person name="Wloga D."/>
            <person name="Gaertig J."/>
            <person name="Frankel J."/>
            <person name="Tsao C.-C."/>
            <person name="Gorovsky M.A."/>
            <person name="Keeling P.J."/>
            <person name="Waller R.F."/>
            <person name="Patron N.J."/>
            <person name="Cherry J.M."/>
            <person name="Stover N.A."/>
            <person name="Krieger C.J."/>
            <person name="del Toro C."/>
            <person name="Ryder H.F."/>
            <person name="Williamson S.C."/>
            <person name="Barbeau R.A."/>
            <person name="Hamilton E.P."/>
            <person name="Orias E."/>
        </authorList>
    </citation>
    <scope>NUCLEOTIDE SEQUENCE [LARGE SCALE GENOMIC DNA]</scope>
    <source>
        <strain evidence="3">SB210</strain>
    </source>
</reference>
<keyword evidence="1" id="KW-0472">Membrane</keyword>
<proteinExistence type="predicted"/>
<accession>W7XCL0</accession>
<gene>
    <name evidence="2" type="ORF">TTHERM_000090428</name>
</gene>
<evidence type="ECO:0000313" key="2">
    <source>
        <dbReference type="EMBL" id="EWS75202.1"/>
    </source>
</evidence>
<keyword evidence="1 2" id="KW-0812">Transmembrane</keyword>
<dbReference type="EMBL" id="GG662749">
    <property type="protein sequence ID" value="EWS75202.1"/>
    <property type="molecule type" value="Genomic_DNA"/>
</dbReference>
<name>W7XCL0_TETTS</name>
<evidence type="ECO:0000313" key="3">
    <source>
        <dbReference type="Proteomes" id="UP000009168"/>
    </source>
</evidence>
<dbReference type="AlphaFoldDB" id="W7XCL0"/>
<protein>
    <submittedName>
        <fullName evidence="2">Transmembrane protein, putative</fullName>
    </submittedName>
</protein>
<feature type="transmembrane region" description="Helical" evidence="1">
    <location>
        <begin position="110"/>
        <end position="126"/>
    </location>
</feature>
<evidence type="ECO:0000256" key="1">
    <source>
        <dbReference type="SAM" id="Phobius"/>
    </source>
</evidence>
<dbReference type="Proteomes" id="UP000009168">
    <property type="component" value="Unassembled WGS sequence"/>
</dbReference>
<organism evidence="2 3">
    <name type="scientific">Tetrahymena thermophila (strain SB210)</name>
    <dbReference type="NCBI Taxonomy" id="312017"/>
    <lineage>
        <taxon>Eukaryota</taxon>
        <taxon>Sar</taxon>
        <taxon>Alveolata</taxon>
        <taxon>Ciliophora</taxon>
        <taxon>Intramacronucleata</taxon>
        <taxon>Oligohymenophorea</taxon>
        <taxon>Hymenostomatida</taxon>
        <taxon>Tetrahymenina</taxon>
        <taxon>Tetrahymenidae</taxon>
        <taxon>Tetrahymena</taxon>
    </lineage>
</organism>
<dbReference type="GeneID" id="24437225"/>
<dbReference type="KEGG" id="tet:TTHERM_000090428"/>
<sequence length="140" mass="16895">MVLTNKKIQAFKFSRIYLVIIIHFRLTIIQGKQDSLSIIVGTQIESTNFLSQSNYNKKLRFKFLVNYSLIQISTIRIAQYCFENCQQTKWNRKQNYIIIFRARIQFIKEIFYFLSQIIFFQFQLFLSSRNLQMHQSINLS</sequence>
<dbReference type="RefSeq" id="XP_012652193.1">
    <property type="nucleotide sequence ID" value="XM_012796739.1"/>
</dbReference>